<reference evidence="16 18" key="1">
    <citation type="journal article" date="2008" name="Science">
        <title>The Physcomitrella genome reveals evolutionary insights into the conquest of land by plants.</title>
        <authorList>
            <person name="Rensing S."/>
            <person name="Lang D."/>
            <person name="Zimmer A."/>
            <person name="Terry A."/>
            <person name="Salamov A."/>
            <person name="Shapiro H."/>
            <person name="Nishiyama T."/>
            <person name="Perroud P.-F."/>
            <person name="Lindquist E."/>
            <person name="Kamisugi Y."/>
            <person name="Tanahashi T."/>
            <person name="Sakakibara K."/>
            <person name="Fujita T."/>
            <person name="Oishi K."/>
            <person name="Shin-I T."/>
            <person name="Kuroki Y."/>
            <person name="Toyoda A."/>
            <person name="Suzuki Y."/>
            <person name="Hashimoto A."/>
            <person name="Yamaguchi K."/>
            <person name="Sugano A."/>
            <person name="Kohara Y."/>
            <person name="Fujiyama A."/>
            <person name="Anterola A."/>
            <person name="Aoki S."/>
            <person name="Ashton N."/>
            <person name="Barbazuk W.B."/>
            <person name="Barker E."/>
            <person name="Bennetzen J."/>
            <person name="Bezanilla M."/>
            <person name="Blankenship R."/>
            <person name="Cho S.H."/>
            <person name="Dutcher S."/>
            <person name="Estelle M."/>
            <person name="Fawcett J.A."/>
            <person name="Gundlach H."/>
            <person name="Hanada K."/>
            <person name="Heyl A."/>
            <person name="Hicks K.A."/>
            <person name="Hugh J."/>
            <person name="Lohr M."/>
            <person name="Mayer K."/>
            <person name="Melkozernov A."/>
            <person name="Murata T."/>
            <person name="Nelson D."/>
            <person name="Pils B."/>
            <person name="Prigge M."/>
            <person name="Reiss B."/>
            <person name="Renner T."/>
            <person name="Rombauts S."/>
            <person name="Rushton P."/>
            <person name="Sanderfoot A."/>
            <person name="Schween G."/>
            <person name="Shiu S.-H."/>
            <person name="Stueber K."/>
            <person name="Theodoulou F.L."/>
            <person name="Tu H."/>
            <person name="Van de Peer Y."/>
            <person name="Verrier P.J."/>
            <person name="Waters E."/>
            <person name="Wood A."/>
            <person name="Yang L."/>
            <person name="Cove D."/>
            <person name="Cuming A."/>
            <person name="Hasebe M."/>
            <person name="Lucas S."/>
            <person name="Mishler D.B."/>
            <person name="Reski R."/>
            <person name="Grigoriev I."/>
            <person name="Quatrano R.S."/>
            <person name="Boore J.L."/>
        </authorList>
    </citation>
    <scope>NUCLEOTIDE SEQUENCE [LARGE SCALE GENOMIC DNA]</scope>
    <source>
        <strain evidence="17 18">cv. Gransden 2004</strain>
    </source>
</reference>
<evidence type="ECO:0000256" key="3">
    <source>
        <dbReference type="ARBA" id="ARBA00022559"/>
    </source>
</evidence>
<feature type="binding site" evidence="10">
    <location>
        <position position="178"/>
    </location>
    <ligand>
        <name>substrate</name>
    </ligand>
</feature>
<feature type="disulfide bond" evidence="13">
    <location>
        <begin position="215"/>
        <end position="247"/>
    </location>
</feature>
<dbReference type="GeneID" id="112289371"/>
<dbReference type="Gramene" id="Pp3c12_16500V3.1">
    <property type="protein sequence ID" value="Pp3c12_16500V3.1"/>
    <property type="gene ID" value="Pp3c12_16500"/>
</dbReference>
<dbReference type="PRINTS" id="PR00458">
    <property type="entry name" value="PEROXIDASE"/>
</dbReference>
<evidence type="ECO:0000256" key="12">
    <source>
        <dbReference type="PIRSR" id="PIRSR600823-4"/>
    </source>
</evidence>
<evidence type="ECO:0000256" key="11">
    <source>
        <dbReference type="PIRSR" id="PIRSR600823-3"/>
    </source>
</evidence>
<evidence type="ECO:0000259" key="15">
    <source>
        <dbReference type="PROSITE" id="PS50873"/>
    </source>
</evidence>
<feature type="active site" description="Proton acceptor" evidence="9">
    <location>
        <position position="85"/>
    </location>
</feature>
<feature type="binding site" evidence="11">
    <location>
        <position position="268"/>
    </location>
    <ligand>
        <name>Ca(2+)</name>
        <dbReference type="ChEBI" id="CHEBI:29108"/>
        <label>2</label>
    </ligand>
</feature>
<dbReference type="OrthoDB" id="2113341at2759"/>
<dbReference type="CDD" id="cd00693">
    <property type="entry name" value="secretory_peroxidase"/>
    <property type="match status" value="1"/>
</dbReference>
<dbReference type="GO" id="GO:0005576">
    <property type="term" value="C:extracellular region"/>
    <property type="evidence" value="ECO:0007669"/>
    <property type="project" value="UniProtKB-SubCell"/>
</dbReference>
<dbReference type="AlphaFoldDB" id="A9TX19"/>
<feature type="binding site" evidence="11">
    <location>
        <position position="260"/>
    </location>
    <ligand>
        <name>Ca(2+)</name>
        <dbReference type="ChEBI" id="CHEBI:29108"/>
        <label>2</label>
    </ligand>
</feature>
<comment type="similarity">
    <text evidence="2">Belongs to the peroxidase family. Ascorbate peroxidase subfamily.</text>
</comment>
<dbReference type="GO" id="GO:0020037">
    <property type="term" value="F:heme binding"/>
    <property type="evidence" value="ECO:0007669"/>
    <property type="project" value="UniProtKB-UniRule"/>
</dbReference>
<dbReference type="EC" id="1.11.1.7" evidence="14"/>
<feature type="disulfide bond" evidence="13">
    <location>
        <begin position="136"/>
        <end position="335"/>
    </location>
</feature>
<proteinExistence type="inferred from homology"/>
<keyword evidence="5 11" id="KW-0479">Metal-binding</keyword>
<dbReference type="PROSITE" id="PS00435">
    <property type="entry name" value="PEROXIDASE_1"/>
    <property type="match status" value="1"/>
</dbReference>
<evidence type="ECO:0000313" key="18">
    <source>
        <dbReference type="Proteomes" id="UP000006727"/>
    </source>
</evidence>
<comment type="cofactor">
    <cofactor evidence="11 14">
        <name>Ca(2+)</name>
        <dbReference type="ChEBI" id="CHEBI:29108"/>
    </cofactor>
    <text evidence="11 14">Binds 2 calcium ions per subunit.</text>
</comment>
<evidence type="ECO:0000256" key="6">
    <source>
        <dbReference type="ARBA" id="ARBA00023002"/>
    </source>
</evidence>
<dbReference type="InterPro" id="IPR019793">
    <property type="entry name" value="Peroxidases_heam-ligand_BS"/>
</dbReference>
<keyword evidence="11 14" id="KW-0106">Calcium</keyword>
<dbReference type="Proteomes" id="UP000006727">
    <property type="component" value="Chromosome 12"/>
</dbReference>
<evidence type="ECO:0000256" key="5">
    <source>
        <dbReference type="ARBA" id="ARBA00022723"/>
    </source>
</evidence>
<feature type="binding site" evidence="11">
    <location>
        <position position="104"/>
    </location>
    <ligand>
        <name>Ca(2+)</name>
        <dbReference type="ChEBI" id="CHEBI:29108"/>
        <label>1</label>
    </ligand>
</feature>
<feature type="site" description="Transition state stabilizer" evidence="12">
    <location>
        <position position="81"/>
    </location>
</feature>
<evidence type="ECO:0000256" key="9">
    <source>
        <dbReference type="PIRSR" id="PIRSR600823-1"/>
    </source>
</evidence>
<feature type="disulfide bond" evidence="13">
    <location>
        <begin position="45"/>
        <end position="130"/>
    </location>
</feature>
<evidence type="ECO:0000256" key="13">
    <source>
        <dbReference type="PIRSR" id="PIRSR600823-5"/>
    </source>
</evidence>
<keyword evidence="4 14" id="KW-0349">Heme</keyword>
<dbReference type="GO" id="GO:0004601">
    <property type="term" value="F:peroxidase activity"/>
    <property type="evidence" value="ECO:0000318"/>
    <property type="project" value="GO_Central"/>
</dbReference>
<dbReference type="GO" id="GO:0042744">
    <property type="term" value="P:hydrogen peroxide catabolic process"/>
    <property type="evidence" value="ECO:0007669"/>
    <property type="project" value="UniProtKB-KW"/>
</dbReference>
<dbReference type="GO" id="GO:0046872">
    <property type="term" value="F:metal ion binding"/>
    <property type="evidence" value="ECO:0007669"/>
    <property type="project" value="UniProtKB-UniRule"/>
</dbReference>
<dbReference type="EMBL" id="ABEU02000012">
    <property type="protein sequence ID" value="PNR43984.1"/>
    <property type="molecule type" value="Genomic_DNA"/>
</dbReference>
<dbReference type="HOGENOM" id="CLU_010543_0_1_1"/>
<reference evidence="16 18" key="2">
    <citation type="journal article" date="2018" name="Plant J.">
        <title>The Physcomitrella patens chromosome-scale assembly reveals moss genome structure and evolution.</title>
        <authorList>
            <person name="Lang D."/>
            <person name="Ullrich K.K."/>
            <person name="Murat F."/>
            <person name="Fuchs J."/>
            <person name="Jenkins J."/>
            <person name="Haas F.B."/>
            <person name="Piednoel M."/>
            <person name="Gundlach H."/>
            <person name="Van Bel M."/>
            <person name="Meyberg R."/>
            <person name="Vives C."/>
            <person name="Morata J."/>
            <person name="Symeonidi A."/>
            <person name="Hiss M."/>
            <person name="Muchero W."/>
            <person name="Kamisugi Y."/>
            <person name="Saleh O."/>
            <person name="Blanc G."/>
            <person name="Decker E.L."/>
            <person name="van Gessel N."/>
            <person name="Grimwood J."/>
            <person name="Hayes R.D."/>
            <person name="Graham S.W."/>
            <person name="Gunter L.E."/>
            <person name="McDaniel S.F."/>
            <person name="Hoernstein S.N.W."/>
            <person name="Larsson A."/>
            <person name="Li F.W."/>
            <person name="Perroud P.F."/>
            <person name="Phillips J."/>
            <person name="Ranjan P."/>
            <person name="Rokshar D.S."/>
            <person name="Rothfels C.J."/>
            <person name="Schneider L."/>
            <person name="Shu S."/>
            <person name="Stevenson D.W."/>
            <person name="Thummler F."/>
            <person name="Tillich M."/>
            <person name="Villarreal Aguilar J.C."/>
            <person name="Widiez T."/>
            <person name="Wong G.K."/>
            <person name="Wymore A."/>
            <person name="Zhang Y."/>
            <person name="Zimmer A.D."/>
            <person name="Quatrano R.S."/>
            <person name="Mayer K.F.X."/>
            <person name="Goodstein D."/>
            <person name="Casacuberta J.M."/>
            <person name="Vandepoele K."/>
            <person name="Reski R."/>
            <person name="Cuming A.C."/>
            <person name="Tuskan G.A."/>
            <person name="Maumus F."/>
            <person name="Salse J."/>
            <person name="Schmutz J."/>
            <person name="Rensing S.A."/>
        </authorList>
    </citation>
    <scope>NUCLEOTIDE SEQUENCE [LARGE SCALE GENOMIC DNA]</scope>
    <source>
        <strain evidence="17 18">cv. Gransden 2004</strain>
    </source>
</reference>
<feature type="binding site" evidence="11">
    <location>
        <position position="263"/>
    </location>
    <ligand>
        <name>Ca(2+)</name>
        <dbReference type="ChEBI" id="CHEBI:29108"/>
        <label>2</label>
    </ligand>
</feature>
<feature type="binding site" evidence="11">
    <location>
        <position position="89"/>
    </location>
    <ligand>
        <name>Ca(2+)</name>
        <dbReference type="ChEBI" id="CHEBI:29108"/>
        <label>1</label>
    </ligand>
</feature>
<keyword evidence="14" id="KW-0376">Hydrogen peroxide</keyword>
<dbReference type="Gramene" id="Pp3c12_16500V3.2">
    <property type="protein sequence ID" value="Pp3c12_16500V3.2"/>
    <property type="gene ID" value="Pp3c12_16500"/>
</dbReference>
<dbReference type="PROSITE" id="PS00436">
    <property type="entry name" value="PEROXIDASE_2"/>
    <property type="match status" value="1"/>
</dbReference>
<keyword evidence="3 14" id="KW-0575">Peroxidase</keyword>
<dbReference type="PANTHER" id="PTHR31517:SF84">
    <property type="entry name" value="PEROXIDASE"/>
    <property type="match status" value="1"/>
</dbReference>
<evidence type="ECO:0000256" key="14">
    <source>
        <dbReference type="RuleBase" id="RU362060"/>
    </source>
</evidence>
<dbReference type="GO" id="GO:0009505">
    <property type="term" value="C:plant-type cell wall"/>
    <property type="evidence" value="ECO:0000318"/>
    <property type="project" value="GO_Central"/>
</dbReference>
<dbReference type="Gene3D" id="1.10.420.10">
    <property type="entry name" value="Peroxidase, domain 2"/>
    <property type="match status" value="1"/>
</dbReference>
<dbReference type="InterPro" id="IPR010255">
    <property type="entry name" value="Haem_peroxidase_sf"/>
</dbReference>
<feature type="binding site" evidence="11">
    <location>
        <position position="209"/>
    </location>
    <ligand>
        <name>Ca(2+)</name>
        <dbReference type="ChEBI" id="CHEBI:29108"/>
        <label>2</label>
    </ligand>
</feature>
<dbReference type="KEGG" id="ppp:112289371"/>
<dbReference type="FunFam" id="1.10.420.10:FF:000001">
    <property type="entry name" value="Peroxidase"/>
    <property type="match status" value="1"/>
</dbReference>
<dbReference type="PRINTS" id="PR00461">
    <property type="entry name" value="PLPEROXIDASE"/>
</dbReference>
<keyword evidence="7 11" id="KW-0408">Iron</keyword>
<feature type="binding site" evidence="11">
    <location>
        <position position="86"/>
    </location>
    <ligand>
        <name>Ca(2+)</name>
        <dbReference type="ChEBI" id="CHEBI:29108"/>
        <label>1</label>
    </ligand>
</feature>
<keyword evidence="18" id="KW-1185">Reference proteome</keyword>
<comment type="similarity">
    <text evidence="14">Belongs to the peroxidase family. Classical plant (class III) peroxidase subfamily.</text>
</comment>
<feature type="domain" description="Plant heme peroxidase family profile" evidence="15">
    <location>
        <begin position="35"/>
        <end position="339"/>
    </location>
</feature>
<evidence type="ECO:0000256" key="2">
    <source>
        <dbReference type="ARBA" id="ARBA00006873"/>
    </source>
</evidence>
<keyword evidence="8 13" id="KW-1015">Disulfide bond</keyword>
<dbReference type="GO" id="GO:0006979">
    <property type="term" value="P:response to oxidative stress"/>
    <property type="evidence" value="ECO:0007669"/>
    <property type="project" value="UniProtKB-UniRule"/>
</dbReference>
<comment type="cofactor">
    <cofactor evidence="11 14">
        <name>heme b</name>
        <dbReference type="ChEBI" id="CHEBI:60344"/>
    </cofactor>
    <text evidence="11 14">Binds 1 heme b (iron(II)-protoporphyrin IX) group per subunit.</text>
</comment>
<accession>A9TX19</accession>
<comment type="subcellular location">
    <subcellularLocation>
        <location evidence="14">Secreted</location>
    </subcellularLocation>
</comment>
<dbReference type="EnsemblPlants" id="Pp3c12_16500V3.2">
    <property type="protein sequence ID" value="Pp3c12_16500V3.2"/>
    <property type="gene ID" value="Pp3c12_16500"/>
</dbReference>
<feature type="disulfide bond" evidence="13">
    <location>
        <begin position="87"/>
        <end position="92"/>
    </location>
</feature>
<protein>
    <recommendedName>
        <fullName evidence="14">Peroxidase</fullName>
        <ecNumber evidence="14">1.11.1.7</ecNumber>
    </recommendedName>
</protein>
<evidence type="ECO:0000256" key="4">
    <source>
        <dbReference type="ARBA" id="ARBA00022617"/>
    </source>
</evidence>
<dbReference type="InterPro" id="IPR033905">
    <property type="entry name" value="Secretory_peroxidase"/>
</dbReference>
<feature type="binding site" description="axial binding residue" evidence="11">
    <location>
        <position position="208"/>
    </location>
    <ligand>
        <name>heme b</name>
        <dbReference type="ChEBI" id="CHEBI:60344"/>
    </ligand>
    <ligandPart>
        <name>Fe</name>
        <dbReference type="ChEBI" id="CHEBI:18248"/>
    </ligandPart>
</feature>
<evidence type="ECO:0000256" key="8">
    <source>
        <dbReference type="ARBA" id="ARBA00023157"/>
    </source>
</evidence>
<dbReference type="Pfam" id="PF00141">
    <property type="entry name" value="peroxidase"/>
    <property type="match status" value="1"/>
</dbReference>
<name>A9TX19_PHYPA</name>
<dbReference type="GO" id="GO:0140825">
    <property type="term" value="F:lactoperoxidase activity"/>
    <property type="evidence" value="ECO:0007669"/>
    <property type="project" value="UniProtKB-EC"/>
</dbReference>
<dbReference type="SUPFAM" id="SSF48113">
    <property type="entry name" value="Heme-dependent peroxidases"/>
    <property type="match status" value="1"/>
</dbReference>
<keyword evidence="14" id="KW-0964">Secreted</keyword>
<comment type="catalytic activity">
    <reaction evidence="1 14">
        <text>2 a phenolic donor + H2O2 = 2 a phenolic radical donor + 2 H2O</text>
        <dbReference type="Rhea" id="RHEA:56136"/>
        <dbReference type="ChEBI" id="CHEBI:15377"/>
        <dbReference type="ChEBI" id="CHEBI:16240"/>
        <dbReference type="ChEBI" id="CHEBI:139520"/>
        <dbReference type="ChEBI" id="CHEBI:139521"/>
        <dbReference type="EC" id="1.11.1.7"/>
    </reaction>
</comment>
<gene>
    <name evidence="17" type="primary">LOC112289371</name>
    <name evidence="16" type="ORF">PHYPA_016367</name>
</gene>
<evidence type="ECO:0000256" key="1">
    <source>
        <dbReference type="ARBA" id="ARBA00000189"/>
    </source>
</evidence>
<evidence type="ECO:0000313" key="16">
    <source>
        <dbReference type="EMBL" id="PNR43984.1"/>
    </source>
</evidence>
<keyword evidence="6 14" id="KW-0560">Oxidoreductase</keyword>
<dbReference type="STRING" id="3218.A9TX19"/>
<dbReference type="EnsemblPlants" id="Pp3c12_16500V3.1">
    <property type="protein sequence ID" value="Pp3c12_16500V3.1"/>
    <property type="gene ID" value="Pp3c12_16500"/>
</dbReference>
<dbReference type="PANTHER" id="PTHR31517">
    <property type="match status" value="1"/>
</dbReference>
<dbReference type="InterPro" id="IPR000823">
    <property type="entry name" value="Peroxidase_pln"/>
</dbReference>
<organism evidence="16">
    <name type="scientific">Physcomitrium patens</name>
    <name type="common">Spreading-leaved earth moss</name>
    <name type="synonym">Physcomitrella patens</name>
    <dbReference type="NCBI Taxonomy" id="3218"/>
    <lineage>
        <taxon>Eukaryota</taxon>
        <taxon>Viridiplantae</taxon>
        <taxon>Streptophyta</taxon>
        <taxon>Embryophyta</taxon>
        <taxon>Bryophyta</taxon>
        <taxon>Bryophytina</taxon>
        <taxon>Bryopsida</taxon>
        <taxon>Funariidae</taxon>
        <taxon>Funariales</taxon>
        <taxon>Funariaceae</taxon>
        <taxon>Physcomitrium</taxon>
    </lineage>
</organism>
<dbReference type="Gene3D" id="1.10.520.10">
    <property type="match status" value="1"/>
</dbReference>
<comment type="function">
    <text evidence="14">Removal of H(2)O(2), oxidation of toxic reductants, biosynthesis and degradation of lignin, suberization, auxin catabolism, response to environmental stresses such as wounding, pathogen attack and oxidative stress.</text>
</comment>
<dbReference type="PaxDb" id="3218-PP1S354_23V6.1"/>
<dbReference type="RefSeq" id="XP_024390297.1">
    <property type="nucleotide sequence ID" value="XM_024534529.2"/>
</dbReference>
<evidence type="ECO:0000313" key="17">
    <source>
        <dbReference type="EnsemblPlants" id="Pp3c12_16500V3.1"/>
    </source>
</evidence>
<evidence type="ECO:0000256" key="7">
    <source>
        <dbReference type="ARBA" id="ARBA00023004"/>
    </source>
</evidence>
<dbReference type="PROSITE" id="PS50873">
    <property type="entry name" value="PEROXIDASE_4"/>
    <property type="match status" value="1"/>
</dbReference>
<reference evidence="17" key="3">
    <citation type="submission" date="2020-12" db="UniProtKB">
        <authorList>
            <consortium name="EnsemblPlants"/>
        </authorList>
    </citation>
    <scope>IDENTIFICATION</scope>
</reference>
<feature type="binding site" evidence="11">
    <location>
        <position position="95"/>
    </location>
    <ligand>
        <name>Ca(2+)</name>
        <dbReference type="ChEBI" id="CHEBI:29108"/>
        <label>1</label>
    </ligand>
</feature>
<evidence type="ECO:0000256" key="10">
    <source>
        <dbReference type="PIRSR" id="PIRSR600823-2"/>
    </source>
</evidence>
<feature type="binding site" evidence="11">
    <location>
        <position position="91"/>
    </location>
    <ligand>
        <name>Ca(2+)</name>
        <dbReference type="ChEBI" id="CHEBI:29108"/>
        <label>1</label>
    </ligand>
</feature>
<dbReference type="GO" id="GO:0006950">
    <property type="term" value="P:response to stress"/>
    <property type="evidence" value="ECO:0000318"/>
    <property type="project" value="GO_Central"/>
</dbReference>
<sequence>MARIHRDVSVLGSMALVALCLYCGVAGAVLNYTPGLRYDFYKNSCPRADDIVFEQMTEIFKTKPTAQDGDFGKNVAPDLLRLHFHDCFVRGCEGSVLMDKPGSEKTAPPNGRLEGFDAVDKIKAALEGECPGTVSCADLLAFAARDGVRLTGGFFYRVPAGRRDGYDSIAAEATKNLPDPRMNVDQLTLNFKNQGLTRDEMVILSGAHTIGDVACHHIDNRLYTYPGNNGVVPSLPRAFVKKLKGICPRPNLFDITVDMDQVTPIRFDSQYYKNLASKTSVLSSDQVLYDDVRTRPLVRVLESKLAFLSKFGPAMVRMGNINVLTGNQGEVRLNCRRKNSPGSA</sequence>
<dbReference type="InterPro" id="IPR002016">
    <property type="entry name" value="Haem_peroxidase"/>
</dbReference>
<dbReference type="InterPro" id="IPR019794">
    <property type="entry name" value="Peroxidases_AS"/>
</dbReference>